<dbReference type="InterPro" id="IPR011744">
    <property type="entry name" value="ATPase_gene1"/>
</dbReference>
<protein>
    <submittedName>
        <fullName evidence="2">Putative F0F1-ATPase subunit</fullName>
    </submittedName>
</protein>
<accession>A0A1P8WLM0</accession>
<dbReference type="EMBL" id="CP017641">
    <property type="protein sequence ID" value="APZ94950.1"/>
    <property type="molecule type" value="Genomic_DNA"/>
</dbReference>
<keyword evidence="1" id="KW-0812">Transmembrane</keyword>
<feature type="transmembrane region" description="Helical" evidence="1">
    <location>
        <begin position="28"/>
        <end position="55"/>
    </location>
</feature>
<feature type="transmembrane region" description="Helical" evidence="1">
    <location>
        <begin position="67"/>
        <end position="85"/>
    </location>
</feature>
<evidence type="ECO:0000313" key="2">
    <source>
        <dbReference type="EMBL" id="APZ94950.1"/>
    </source>
</evidence>
<gene>
    <name evidence="2" type="ORF">Fuma_04601</name>
</gene>
<evidence type="ECO:0000256" key="1">
    <source>
        <dbReference type="SAM" id="Phobius"/>
    </source>
</evidence>
<dbReference type="Pfam" id="PF09527">
    <property type="entry name" value="ATPase_gene1"/>
    <property type="match status" value="1"/>
</dbReference>
<dbReference type="NCBIfam" id="TIGR02230">
    <property type="entry name" value="ATPase_gene1"/>
    <property type="match status" value="1"/>
</dbReference>
<proteinExistence type="predicted"/>
<evidence type="ECO:0000313" key="3">
    <source>
        <dbReference type="Proteomes" id="UP000187735"/>
    </source>
</evidence>
<dbReference type="RefSeq" id="WP_077026178.1">
    <property type="nucleotide sequence ID" value="NZ_CP017641.1"/>
</dbReference>
<dbReference type="InterPro" id="IPR032820">
    <property type="entry name" value="ATPase_put"/>
</dbReference>
<dbReference type="OrthoDB" id="466056at2"/>
<name>A0A1P8WLM0_9PLAN</name>
<dbReference type="AlphaFoldDB" id="A0A1P8WLM0"/>
<sequence>MSDDVEKEIAKKEARRIKAKNEQGHKVWFGLGMFGLVGWSVAIPTLMGAAVGVWIDARFESRRSWTLMLLLLGLFIGCWNAWRWLRDEGGVR</sequence>
<keyword evidence="3" id="KW-1185">Reference proteome</keyword>
<organism evidence="2 3">
    <name type="scientific">Fuerstiella marisgermanici</name>
    <dbReference type="NCBI Taxonomy" id="1891926"/>
    <lineage>
        <taxon>Bacteria</taxon>
        <taxon>Pseudomonadati</taxon>
        <taxon>Planctomycetota</taxon>
        <taxon>Planctomycetia</taxon>
        <taxon>Planctomycetales</taxon>
        <taxon>Planctomycetaceae</taxon>
        <taxon>Fuerstiella</taxon>
    </lineage>
</organism>
<keyword evidence="1" id="KW-0472">Membrane</keyword>
<dbReference type="STRING" id="1891926.Fuma_04601"/>
<dbReference type="KEGG" id="fmr:Fuma_04601"/>
<reference evidence="2 3" key="1">
    <citation type="journal article" date="2016" name="Front. Microbiol.">
        <title>Fuerstia marisgermanicae gen. nov., sp. nov., an Unusual Member of the Phylum Planctomycetes from the German Wadden Sea.</title>
        <authorList>
            <person name="Kohn T."/>
            <person name="Heuer A."/>
            <person name="Jogler M."/>
            <person name="Vollmers J."/>
            <person name="Boedeker C."/>
            <person name="Bunk B."/>
            <person name="Rast P."/>
            <person name="Borchert D."/>
            <person name="Glockner I."/>
            <person name="Freese H.M."/>
            <person name="Klenk H.P."/>
            <person name="Overmann J."/>
            <person name="Kaster A.K."/>
            <person name="Rohde M."/>
            <person name="Wiegand S."/>
            <person name="Jogler C."/>
        </authorList>
    </citation>
    <scope>NUCLEOTIDE SEQUENCE [LARGE SCALE GENOMIC DNA]</scope>
    <source>
        <strain evidence="2 3">NH11</strain>
    </source>
</reference>
<keyword evidence="1" id="KW-1133">Transmembrane helix</keyword>
<dbReference type="Proteomes" id="UP000187735">
    <property type="component" value="Chromosome"/>
</dbReference>